<reference evidence="1 3" key="1">
    <citation type="journal article" date="2011" name="Nature">
        <title>The Medicago genome provides insight into the evolution of rhizobial symbioses.</title>
        <authorList>
            <person name="Young N.D."/>
            <person name="Debelle F."/>
            <person name="Oldroyd G.E."/>
            <person name="Geurts R."/>
            <person name="Cannon S.B."/>
            <person name="Udvardi M.K."/>
            <person name="Benedito V.A."/>
            <person name="Mayer K.F."/>
            <person name="Gouzy J."/>
            <person name="Schoof H."/>
            <person name="Van de Peer Y."/>
            <person name="Proost S."/>
            <person name="Cook D.R."/>
            <person name="Meyers B.C."/>
            <person name="Spannagl M."/>
            <person name="Cheung F."/>
            <person name="De Mita S."/>
            <person name="Krishnakumar V."/>
            <person name="Gundlach H."/>
            <person name="Zhou S."/>
            <person name="Mudge J."/>
            <person name="Bharti A.K."/>
            <person name="Murray J.D."/>
            <person name="Naoumkina M.A."/>
            <person name="Rosen B."/>
            <person name="Silverstein K.A."/>
            <person name="Tang H."/>
            <person name="Rombauts S."/>
            <person name="Zhao P.X."/>
            <person name="Zhou P."/>
            <person name="Barbe V."/>
            <person name="Bardou P."/>
            <person name="Bechner M."/>
            <person name="Bellec A."/>
            <person name="Berger A."/>
            <person name="Berges H."/>
            <person name="Bidwell S."/>
            <person name="Bisseling T."/>
            <person name="Choisne N."/>
            <person name="Couloux A."/>
            <person name="Denny R."/>
            <person name="Deshpande S."/>
            <person name="Dai X."/>
            <person name="Doyle J.J."/>
            <person name="Dudez A.M."/>
            <person name="Farmer A.D."/>
            <person name="Fouteau S."/>
            <person name="Franken C."/>
            <person name="Gibelin C."/>
            <person name="Gish J."/>
            <person name="Goldstein S."/>
            <person name="Gonzalez A.J."/>
            <person name="Green P.J."/>
            <person name="Hallab A."/>
            <person name="Hartog M."/>
            <person name="Hua A."/>
            <person name="Humphray S.J."/>
            <person name="Jeong D.H."/>
            <person name="Jing Y."/>
            <person name="Jocker A."/>
            <person name="Kenton S.M."/>
            <person name="Kim D.J."/>
            <person name="Klee K."/>
            <person name="Lai H."/>
            <person name="Lang C."/>
            <person name="Lin S."/>
            <person name="Macmil S.L."/>
            <person name="Magdelenat G."/>
            <person name="Matthews L."/>
            <person name="McCorrison J."/>
            <person name="Monaghan E.L."/>
            <person name="Mun J.H."/>
            <person name="Najar F.Z."/>
            <person name="Nicholson C."/>
            <person name="Noirot C."/>
            <person name="O'Bleness M."/>
            <person name="Paule C.R."/>
            <person name="Poulain J."/>
            <person name="Prion F."/>
            <person name="Qin B."/>
            <person name="Qu C."/>
            <person name="Retzel E.F."/>
            <person name="Riddle C."/>
            <person name="Sallet E."/>
            <person name="Samain S."/>
            <person name="Samson N."/>
            <person name="Sanders I."/>
            <person name="Saurat O."/>
            <person name="Scarpelli C."/>
            <person name="Schiex T."/>
            <person name="Segurens B."/>
            <person name="Severin A.J."/>
            <person name="Sherrier D.J."/>
            <person name="Shi R."/>
            <person name="Sims S."/>
            <person name="Singer S.R."/>
            <person name="Sinharoy S."/>
            <person name="Sterck L."/>
            <person name="Viollet A."/>
            <person name="Wang B.B."/>
            <person name="Wang K."/>
            <person name="Wang M."/>
            <person name="Wang X."/>
            <person name="Warfsmann J."/>
            <person name="Weissenbach J."/>
            <person name="White D.D."/>
            <person name="White J.D."/>
            <person name="Wiley G.B."/>
            <person name="Wincker P."/>
            <person name="Xing Y."/>
            <person name="Yang L."/>
            <person name="Yao Z."/>
            <person name="Ying F."/>
            <person name="Zhai J."/>
            <person name="Zhou L."/>
            <person name="Zuber A."/>
            <person name="Denarie J."/>
            <person name="Dixon R.A."/>
            <person name="May G.D."/>
            <person name="Schwartz D.C."/>
            <person name="Rogers J."/>
            <person name="Quetier F."/>
            <person name="Town C.D."/>
            <person name="Roe B.A."/>
        </authorList>
    </citation>
    <scope>NUCLEOTIDE SEQUENCE [LARGE SCALE GENOMIC DNA]</scope>
    <source>
        <strain evidence="1">A17</strain>
        <strain evidence="2 3">cv. Jemalong A17</strain>
    </source>
</reference>
<accession>A0A072TIQ9</accession>
<sequence>ITLNSRLAELPAFSVQQSATMNTMLGSFKVLFIDILATPYNNVIVQFARK</sequence>
<dbReference type="EnsemblPlants" id="KEH17106">
    <property type="protein sequence ID" value="KEH17106"/>
    <property type="gene ID" value="MTR_0044s0310"/>
</dbReference>
<dbReference type="AlphaFoldDB" id="A0A072TIQ9"/>
<dbReference type="PaxDb" id="3880-AES82952"/>
<name>A0A072TIQ9_MEDTR</name>
<protein>
    <submittedName>
        <fullName evidence="1">Nitrate transporter 1:2</fullName>
    </submittedName>
</protein>
<organism evidence="1 3">
    <name type="scientific">Medicago truncatula</name>
    <name type="common">Barrel medic</name>
    <name type="synonym">Medicago tribuloides</name>
    <dbReference type="NCBI Taxonomy" id="3880"/>
    <lineage>
        <taxon>Eukaryota</taxon>
        <taxon>Viridiplantae</taxon>
        <taxon>Streptophyta</taxon>
        <taxon>Embryophyta</taxon>
        <taxon>Tracheophyta</taxon>
        <taxon>Spermatophyta</taxon>
        <taxon>Magnoliopsida</taxon>
        <taxon>eudicotyledons</taxon>
        <taxon>Gunneridae</taxon>
        <taxon>Pentapetalae</taxon>
        <taxon>rosids</taxon>
        <taxon>fabids</taxon>
        <taxon>Fabales</taxon>
        <taxon>Fabaceae</taxon>
        <taxon>Papilionoideae</taxon>
        <taxon>50 kb inversion clade</taxon>
        <taxon>NPAAA clade</taxon>
        <taxon>Hologalegina</taxon>
        <taxon>IRL clade</taxon>
        <taxon>Trifolieae</taxon>
        <taxon>Medicago</taxon>
    </lineage>
</organism>
<keyword evidence="3" id="KW-1185">Reference proteome</keyword>
<evidence type="ECO:0000313" key="1">
    <source>
        <dbReference type="EMBL" id="KEH17106.1"/>
    </source>
</evidence>
<reference evidence="1 3" key="2">
    <citation type="journal article" date="2014" name="BMC Genomics">
        <title>An improved genome release (version Mt4.0) for the model legume Medicago truncatula.</title>
        <authorList>
            <person name="Tang H."/>
            <person name="Krishnakumar V."/>
            <person name="Bidwell S."/>
            <person name="Rosen B."/>
            <person name="Chan A."/>
            <person name="Zhou S."/>
            <person name="Gentzbittel L."/>
            <person name="Childs K.L."/>
            <person name="Yandell M."/>
            <person name="Gundlach H."/>
            <person name="Mayer K.F."/>
            <person name="Schwartz D.C."/>
            <person name="Town C.D."/>
        </authorList>
    </citation>
    <scope>GENOME REANNOTATION</scope>
    <source>
        <strain evidence="1">A17</strain>
        <strain evidence="2 3">cv. Jemalong A17</strain>
    </source>
</reference>
<evidence type="ECO:0000313" key="2">
    <source>
        <dbReference type="EnsemblPlants" id="KEH17106"/>
    </source>
</evidence>
<dbReference type="EMBL" id="KL402769">
    <property type="protein sequence ID" value="KEH17106.1"/>
    <property type="molecule type" value="Genomic_DNA"/>
</dbReference>
<evidence type="ECO:0000313" key="3">
    <source>
        <dbReference type="Proteomes" id="UP000002051"/>
    </source>
</evidence>
<dbReference type="Proteomes" id="UP000002051">
    <property type="component" value="Unassembled WGS sequence"/>
</dbReference>
<gene>
    <name evidence="1" type="ORF">MTR_0044s0310</name>
</gene>
<reference evidence="2" key="3">
    <citation type="submission" date="2015-06" db="UniProtKB">
        <authorList>
            <consortium name="EnsemblPlants"/>
        </authorList>
    </citation>
    <scope>IDENTIFICATION</scope>
    <source>
        <strain evidence="2">cv. Jemalong A17</strain>
    </source>
</reference>
<feature type="non-terminal residue" evidence="1">
    <location>
        <position position="1"/>
    </location>
</feature>
<dbReference type="HOGENOM" id="CLU_3130379_0_0_1"/>
<proteinExistence type="predicted"/>